<evidence type="ECO:0000259" key="1">
    <source>
        <dbReference type="Pfam" id="PF18701"/>
    </source>
</evidence>
<organism evidence="2 3">
    <name type="scientific">Acyrthosiphon pisum</name>
    <name type="common">Pea aphid</name>
    <dbReference type="NCBI Taxonomy" id="7029"/>
    <lineage>
        <taxon>Eukaryota</taxon>
        <taxon>Metazoa</taxon>
        <taxon>Ecdysozoa</taxon>
        <taxon>Arthropoda</taxon>
        <taxon>Hexapoda</taxon>
        <taxon>Insecta</taxon>
        <taxon>Pterygota</taxon>
        <taxon>Neoptera</taxon>
        <taxon>Paraneoptera</taxon>
        <taxon>Hemiptera</taxon>
        <taxon>Sternorrhyncha</taxon>
        <taxon>Aphidomorpha</taxon>
        <taxon>Aphidoidea</taxon>
        <taxon>Aphididae</taxon>
        <taxon>Macrosiphini</taxon>
        <taxon>Acyrthosiphon</taxon>
    </lineage>
</organism>
<dbReference type="AlphaFoldDB" id="A0A8R2BAM7"/>
<evidence type="ECO:0000313" key="2">
    <source>
        <dbReference type="EnsemblMetazoa" id="XP_008189755.1"/>
    </source>
</evidence>
<dbReference type="OrthoDB" id="6619879at2759"/>
<dbReference type="RefSeq" id="XP_008189755.1">
    <property type="nucleotide sequence ID" value="XM_008191533.1"/>
</dbReference>
<dbReference type="SUPFAM" id="SSF53098">
    <property type="entry name" value="Ribonuclease H-like"/>
    <property type="match status" value="1"/>
</dbReference>
<dbReference type="GeneID" id="100575579"/>
<name>A0A8R2BAM7_ACYPI</name>
<sequence length="270" mass="30561">MATTAVHIELVSDLSTPLFISALSRFISRRGRCSDIHSDCGTNFVGTQKYLQNIDHMLRHDTFVNHLTSHQITWHFNPPAAPHMGGLWEAAVKSTKTLLHRITNGKVLTYEELNTGLHQVEATLNSRPLSVMSADPSDYKTLTAGHFLTMEPLVPIPSIPTMTDASHNLTVTPRNRWALIQQIQNHFWNRWHREYLHTLQERPKWNRATVNIRLGALVILKEPTPPLTWKTARVVEIFPGPDGVVRIAKVRTANGKIFTRPVVKLCPLSL</sequence>
<feature type="domain" description="DUF5641" evidence="1">
    <location>
        <begin position="175"/>
        <end position="268"/>
    </location>
</feature>
<dbReference type="EnsemblMetazoa" id="XM_008191533.1">
    <property type="protein sequence ID" value="XP_008189755.1"/>
    <property type="gene ID" value="LOC100575579"/>
</dbReference>
<reference evidence="2" key="2">
    <citation type="submission" date="2022-06" db="UniProtKB">
        <authorList>
            <consortium name="EnsemblMetazoa"/>
        </authorList>
    </citation>
    <scope>IDENTIFICATION</scope>
</reference>
<dbReference type="InterPro" id="IPR040676">
    <property type="entry name" value="DUF5641"/>
</dbReference>
<keyword evidence="3" id="KW-1185">Reference proteome</keyword>
<reference evidence="3" key="1">
    <citation type="submission" date="2010-06" db="EMBL/GenBank/DDBJ databases">
        <authorList>
            <person name="Jiang H."/>
            <person name="Abraham K."/>
            <person name="Ali S."/>
            <person name="Alsbrooks S.L."/>
            <person name="Anim B.N."/>
            <person name="Anosike U.S."/>
            <person name="Attaway T."/>
            <person name="Bandaranaike D.P."/>
            <person name="Battles P.K."/>
            <person name="Bell S.N."/>
            <person name="Bell A.V."/>
            <person name="Beltran B."/>
            <person name="Bickham C."/>
            <person name="Bustamante Y."/>
            <person name="Caleb T."/>
            <person name="Canada A."/>
            <person name="Cardenas V."/>
            <person name="Carter K."/>
            <person name="Chacko J."/>
            <person name="Chandrabose M.N."/>
            <person name="Chavez D."/>
            <person name="Chavez A."/>
            <person name="Chen L."/>
            <person name="Chu H.-S."/>
            <person name="Claassen K.J."/>
            <person name="Cockrell R."/>
            <person name="Collins M."/>
            <person name="Cooper J.A."/>
            <person name="Cree A."/>
            <person name="Curry S.M."/>
            <person name="Da Y."/>
            <person name="Dao M.D."/>
            <person name="Das B."/>
            <person name="Davila M.-L."/>
            <person name="Davy-Carroll L."/>
            <person name="Denson S."/>
            <person name="Dinh H."/>
            <person name="Ebong V.E."/>
            <person name="Edwards J.R."/>
            <person name="Egan A."/>
            <person name="El-Daye J."/>
            <person name="Escobedo L."/>
            <person name="Fernandez S."/>
            <person name="Fernando P.R."/>
            <person name="Flagg N."/>
            <person name="Forbes L.D."/>
            <person name="Fowler R.G."/>
            <person name="Fu Q."/>
            <person name="Gabisi R.A."/>
            <person name="Ganer J."/>
            <person name="Garbino Pronczuk A."/>
            <person name="Garcia R.M."/>
            <person name="Garner T."/>
            <person name="Garrett T.E."/>
            <person name="Gonzalez D.A."/>
            <person name="Hamid H."/>
            <person name="Hawkins E.S."/>
            <person name="Hirani K."/>
            <person name="Hogues M.E."/>
            <person name="Hollins B."/>
            <person name="Hsiao C.-H."/>
            <person name="Jabil R."/>
            <person name="James M.L."/>
            <person name="Jhangiani S.N."/>
            <person name="Johnson B."/>
            <person name="Johnson Q."/>
            <person name="Joshi V."/>
            <person name="Kalu J.B."/>
            <person name="Kam C."/>
            <person name="Kashfia A."/>
            <person name="Keebler J."/>
            <person name="Kisamo H."/>
            <person name="Kovar C.L."/>
            <person name="Lago L.A."/>
            <person name="Lai C.-Y."/>
            <person name="Laidlaw J."/>
            <person name="Lara F."/>
            <person name="Le T.-K."/>
            <person name="Lee S.L."/>
            <person name="Legall F.H."/>
            <person name="Lemon S.J."/>
            <person name="Lewis L.R."/>
            <person name="Li B."/>
            <person name="Liu Y."/>
            <person name="Liu Y.-S."/>
            <person name="Lopez J."/>
            <person name="Lozado R.J."/>
            <person name="Lu J."/>
            <person name="Madu R.C."/>
            <person name="Maheshwari M."/>
            <person name="Maheshwari R."/>
            <person name="Malloy K."/>
            <person name="Martinez E."/>
            <person name="Mathew T."/>
            <person name="Mercado I.C."/>
            <person name="Mercado C."/>
            <person name="Meyer B."/>
            <person name="Montgomery K."/>
            <person name="Morgan M.B."/>
            <person name="Munidasa M."/>
            <person name="Nazareth L.V."/>
            <person name="Nelson J."/>
            <person name="Ng B.M."/>
            <person name="Nguyen N.B."/>
            <person name="Nguyen P.Q."/>
            <person name="Nguyen T."/>
            <person name="Obregon M."/>
            <person name="Okwuonu G.O."/>
            <person name="Onwere C.G."/>
            <person name="Orozco G."/>
            <person name="Parra A."/>
            <person name="Patel S."/>
            <person name="Patil S."/>
            <person name="Perez A."/>
            <person name="Perez Y."/>
            <person name="Pham C."/>
            <person name="Primus E.L."/>
            <person name="Pu L.-L."/>
            <person name="Puazo M."/>
            <person name="Qin X."/>
            <person name="Quiroz J.B."/>
            <person name="Reese J."/>
            <person name="Richards S."/>
            <person name="Rives C.M."/>
            <person name="Robberts R."/>
            <person name="Ruiz S.J."/>
            <person name="Ruiz M.J."/>
            <person name="Santibanez J."/>
            <person name="Schneider B.W."/>
            <person name="Sisson I."/>
            <person name="Smith M."/>
            <person name="Sodergren E."/>
            <person name="Song X.-Z."/>
            <person name="Song B.B."/>
            <person name="Summersgill H."/>
            <person name="Thelus R."/>
            <person name="Thornton R.D."/>
            <person name="Trejos Z.Y."/>
            <person name="Usmani K."/>
            <person name="Vattathil S."/>
            <person name="Villasana D."/>
            <person name="Walker D.L."/>
            <person name="Wang S."/>
            <person name="Wang K."/>
            <person name="White C.S."/>
            <person name="Williams A.C."/>
            <person name="Williamson J."/>
            <person name="Wilson K."/>
            <person name="Woghiren I.O."/>
            <person name="Woodworth J.R."/>
            <person name="Worley K.C."/>
            <person name="Wright R.A."/>
            <person name="Wu W."/>
            <person name="Young L."/>
            <person name="Zhang L."/>
            <person name="Zhang J."/>
            <person name="Zhu Y."/>
            <person name="Muzny D.M."/>
            <person name="Weinstock G."/>
            <person name="Gibbs R.A."/>
        </authorList>
    </citation>
    <scope>NUCLEOTIDE SEQUENCE [LARGE SCALE GENOMIC DNA]</scope>
    <source>
        <strain evidence="3">LSR1</strain>
    </source>
</reference>
<proteinExistence type="predicted"/>
<protein>
    <recommendedName>
        <fullName evidence="1">DUF5641 domain-containing protein</fullName>
    </recommendedName>
</protein>
<dbReference type="Gene3D" id="3.30.420.10">
    <property type="entry name" value="Ribonuclease H-like superfamily/Ribonuclease H"/>
    <property type="match status" value="1"/>
</dbReference>
<dbReference type="KEGG" id="api:100575579"/>
<dbReference type="OMA" id="MTDASHN"/>
<evidence type="ECO:0000313" key="3">
    <source>
        <dbReference type="Proteomes" id="UP000007819"/>
    </source>
</evidence>
<accession>A0A8R2BAM7</accession>
<dbReference type="Proteomes" id="UP000007819">
    <property type="component" value="Chromosome X"/>
</dbReference>
<dbReference type="InterPro" id="IPR036397">
    <property type="entry name" value="RNaseH_sf"/>
</dbReference>
<dbReference type="Pfam" id="PF18701">
    <property type="entry name" value="DUF5641"/>
    <property type="match status" value="1"/>
</dbReference>
<dbReference type="GO" id="GO:0003676">
    <property type="term" value="F:nucleic acid binding"/>
    <property type="evidence" value="ECO:0007669"/>
    <property type="project" value="InterPro"/>
</dbReference>
<dbReference type="PANTHER" id="PTHR47331:SF1">
    <property type="entry name" value="GAG-LIKE PROTEIN"/>
    <property type="match status" value="1"/>
</dbReference>
<dbReference type="PANTHER" id="PTHR47331">
    <property type="entry name" value="PHD-TYPE DOMAIN-CONTAINING PROTEIN"/>
    <property type="match status" value="1"/>
</dbReference>
<dbReference type="InterPro" id="IPR012337">
    <property type="entry name" value="RNaseH-like_sf"/>
</dbReference>